<feature type="domain" description="DUF397" evidence="1">
    <location>
        <begin position="16"/>
        <end position="65"/>
    </location>
</feature>
<dbReference type="Pfam" id="PF04149">
    <property type="entry name" value="DUF397"/>
    <property type="match status" value="1"/>
</dbReference>
<organism evidence="2 3">
    <name type="scientific">Streptomyces halobius</name>
    <dbReference type="NCBI Taxonomy" id="2879846"/>
    <lineage>
        <taxon>Bacteria</taxon>
        <taxon>Bacillati</taxon>
        <taxon>Actinomycetota</taxon>
        <taxon>Actinomycetes</taxon>
        <taxon>Kitasatosporales</taxon>
        <taxon>Streptomycetaceae</taxon>
        <taxon>Streptomyces</taxon>
    </lineage>
</organism>
<keyword evidence="3" id="KW-1185">Reference proteome</keyword>
<sequence>MKWLGNYEGVRRVEIRWRKSSFSGHPEADCLELASYEGDILVRESDDPGVIVTTTPEQLRAFLAYADCLNMLKRRGC</sequence>
<dbReference type="Proteomes" id="UP000830115">
    <property type="component" value="Chromosome"/>
</dbReference>
<dbReference type="RefSeq" id="WP_248865379.1">
    <property type="nucleotide sequence ID" value="NZ_CP086322.1"/>
</dbReference>
<proteinExistence type="predicted"/>
<accession>A0ABY4M9Q0</accession>
<gene>
    <name evidence="2" type="ORF">K9S39_23965</name>
</gene>
<evidence type="ECO:0000259" key="1">
    <source>
        <dbReference type="Pfam" id="PF04149"/>
    </source>
</evidence>
<dbReference type="EMBL" id="CP086322">
    <property type="protein sequence ID" value="UQA94509.1"/>
    <property type="molecule type" value="Genomic_DNA"/>
</dbReference>
<reference evidence="2" key="1">
    <citation type="submission" date="2021-10" db="EMBL/GenBank/DDBJ databases">
        <title>Streptomyces nigrumlapis sp.nov.,an antimicrobial producing actinobacterium isolated from Black Gobi rocks.</title>
        <authorList>
            <person name="Wen Y."/>
            <person name="Zhang W."/>
            <person name="Liu X.G."/>
        </authorList>
    </citation>
    <scope>NUCLEOTIDE SEQUENCE</scope>
    <source>
        <strain evidence="2">ST13-2-2</strain>
    </source>
</reference>
<evidence type="ECO:0000313" key="3">
    <source>
        <dbReference type="Proteomes" id="UP000830115"/>
    </source>
</evidence>
<evidence type="ECO:0000313" key="2">
    <source>
        <dbReference type="EMBL" id="UQA94509.1"/>
    </source>
</evidence>
<dbReference type="InterPro" id="IPR007278">
    <property type="entry name" value="DUF397"/>
</dbReference>
<protein>
    <submittedName>
        <fullName evidence="2">DUF397 domain-containing protein</fullName>
    </submittedName>
</protein>
<name>A0ABY4M9Q0_9ACTN</name>